<dbReference type="OrthoDB" id="9795347at2"/>
<keyword evidence="6 14" id="KW-0479">Metal-binding</keyword>
<evidence type="ECO:0000256" key="15">
    <source>
        <dbReference type="RuleBase" id="RU364006"/>
    </source>
</evidence>
<protein>
    <recommendedName>
        <fullName evidence="5 15">Cytidine deaminase</fullName>
        <ecNumber evidence="4 15">3.5.4.5</ecNumber>
    </recommendedName>
    <alternativeName>
        <fullName evidence="9 15">Cytidine aminohydrolase</fullName>
    </alternativeName>
</protein>
<dbReference type="EMBL" id="NISK01000003">
    <property type="protein sequence ID" value="OWQ96030.1"/>
    <property type="molecule type" value="Genomic_DNA"/>
</dbReference>
<comment type="similarity">
    <text evidence="3 15">Belongs to the cytidine and deoxycytidylate deaminase family.</text>
</comment>
<evidence type="ECO:0000256" key="2">
    <source>
        <dbReference type="ARBA" id="ARBA00003949"/>
    </source>
</evidence>
<dbReference type="GO" id="GO:0008270">
    <property type="term" value="F:zinc ion binding"/>
    <property type="evidence" value="ECO:0007669"/>
    <property type="project" value="UniProtKB-UniRule"/>
</dbReference>
<dbReference type="PANTHER" id="PTHR11644:SF2">
    <property type="entry name" value="CYTIDINE DEAMINASE"/>
    <property type="match status" value="1"/>
</dbReference>
<dbReference type="Pfam" id="PF00383">
    <property type="entry name" value="dCMP_cyt_deam_1"/>
    <property type="match status" value="1"/>
</dbReference>
<dbReference type="InterPro" id="IPR016193">
    <property type="entry name" value="Cytidine_deaminase-like"/>
</dbReference>
<dbReference type="GO" id="GO:0072527">
    <property type="term" value="P:pyrimidine-containing compound metabolic process"/>
    <property type="evidence" value="ECO:0007669"/>
    <property type="project" value="UniProtKB-ARBA"/>
</dbReference>
<dbReference type="RefSeq" id="WP_088442123.1">
    <property type="nucleotide sequence ID" value="NZ_BMMC01000009.1"/>
</dbReference>
<keyword evidence="7 15" id="KW-0378">Hydrolase</keyword>
<dbReference type="PROSITE" id="PS51747">
    <property type="entry name" value="CYT_DCMP_DEAMINASES_2"/>
    <property type="match status" value="1"/>
</dbReference>
<evidence type="ECO:0000313" key="18">
    <source>
        <dbReference type="Proteomes" id="UP000197361"/>
    </source>
</evidence>
<reference evidence="17 18" key="1">
    <citation type="journal article" date="2010" name="Int. J. Syst. Evol. Microbiol.">
        <title>Sphingopyxis bauzanensis sp. nov., a psychrophilic bacterium isolated from soil.</title>
        <authorList>
            <person name="Zhang D.C."/>
            <person name="Liu H.C."/>
            <person name="Xin Y.H."/>
            <person name="Zhou Y.G."/>
            <person name="Schinner F."/>
            <person name="Margesin R."/>
        </authorList>
    </citation>
    <scope>NUCLEOTIDE SEQUENCE [LARGE SCALE GENOMIC DNA]</scope>
    <source>
        <strain evidence="17 18">DSM 22271</strain>
    </source>
</reference>
<dbReference type="EC" id="3.5.4.5" evidence="4 15"/>
<feature type="binding site" evidence="14">
    <location>
        <position position="97"/>
    </location>
    <ligand>
        <name>Zn(2+)</name>
        <dbReference type="ChEBI" id="CHEBI:29105"/>
        <note>catalytic</note>
    </ligand>
</feature>
<dbReference type="Proteomes" id="UP000197361">
    <property type="component" value="Unassembled WGS sequence"/>
</dbReference>
<comment type="caution">
    <text evidence="17">The sequence shown here is derived from an EMBL/GenBank/DDBJ whole genome shotgun (WGS) entry which is preliminary data.</text>
</comment>
<organism evidence="17 18">
    <name type="scientific">Sphingopyxis bauzanensis</name>
    <dbReference type="NCBI Taxonomy" id="651663"/>
    <lineage>
        <taxon>Bacteria</taxon>
        <taxon>Pseudomonadati</taxon>
        <taxon>Pseudomonadota</taxon>
        <taxon>Alphaproteobacteria</taxon>
        <taxon>Sphingomonadales</taxon>
        <taxon>Sphingomonadaceae</taxon>
        <taxon>Sphingopyxis</taxon>
    </lineage>
</organism>
<keyword evidence="18" id="KW-1185">Reference proteome</keyword>
<dbReference type="SUPFAM" id="SSF53927">
    <property type="entry name" value="Cytidine deaminase-like"/>
    <property type="match status" value="1"/>
</dbReference>
<evidence type="ECO:0000256" key="12">
    <source>
        <dbReference type="PIRSR" id="PIRSR606262-1"/>
    </source>
</evidence>
<feature type="binding site" evidence="14">
    <location>
        <position position="100"/>
    </location>
    <ligand>
        <name>Zn(2+)</name>
        <dbReference type="ChEBI" id="CHEBI:29105"/>
        <note>catalytic</note>
    </ligand>
</feature>
<evidence type="ECO:0000256" key="3">
    <source>
        <dbReference type="ARBA" id="ARBA00006576"/>
    </source>
</evidence>
<dbReference type="NCBIfam" id="NF004064">
    <property type="entry name" value="PRK05578.1"/>
    <property type="match status" value="1"/>
</dbReference>
<feature type="active site" description="Proton donor" evidence="12">
    <location>
        <position position="57"/>
    </location>
</feature>
<feature type="binding site" evidence="13">
    <location>
        <begin position="44"/>
        <end position="50"/>
    </location>
    <ligand>
        <name>substrate</name>
    </ligand>
</feature>
<dbReference type="InterPro" id="IPR002125">
    <property type="entry name" value="CMP_dCMP_dom"/>
</dbReference>
<comment type="catalytic activity">
    <reaction evidence="11 15">
        <text>cytidine + H2O + H(+) = uridine + NH4(+)</text>
        <dbReference type="Rhea" id="RHEA:16069"/>
        <dbReference type="ChEBI" id="CHEBI:15377"/>
        <dbReference type="ChEBI" id="CHEBI:15378"/>
        <dbReference type="ChEBI" id="CHEBI:16704"/>
        <dbReference type="ChEBI" id="CHEBI:17562"/>
        <dbReference type="ChEBI" id="CHEBI:28938"/>
        <dbReference type="EC" id="3.5.4.5"/>
    </reaction>
</comment>
<accession>A0A246JSP6</accession>
<evidence type="ECO:0000256" key="11">
    <source>
        <dbReference type="ARBA" id="ARBA00049558"/>
    </source>
</evidence>
<dbReference type="CDD" id="cd01283">
    <property type="entry name" value="cytidine_deaminase"/>
    <property type="match status" value="1"/>
</dbReference>
<dbReference type="GO" id="GO:0004126">
    <property type="term" value="F:cytidine deaminase activity"/>
    <property type="evidence" value="ECO:0007669"/>
    <property type="project" value="UniProtKB-UniRule"/>
</dbReference>
<keyword evidence="8 14" id="KW-0862">Zinc</keyword>
<dbReference type="AlphaFoldDB" id="A0A246JSP6"/>
<dbReference type="Gene3D" id="3.40.140.10">
    <property type="entry name" value="Cytidine Deaminase, domain 2"/>
    <property type="match status" value="1"/>
</dbReference>
<evidence type="ECO:0000256" key="5">
    <source>
        <dbReference type="ARBA" id="ARBA00018266"/>
    </source>
</evidence>
<evidence type="ECO:0000259" key="16">
    <source>
        <dbReference type="PROSITE" id="PS51747"/>
    </source>
</evidence>
<dbReference type="GO" id="GO:0055086">
    <property type="term" value="P:nucleobase-containing small molecule metabolic process"/>
    <property type="evidence" value="ECO:0007669"/>
    <property type="project" value="UniProtKB-ARBA"/>
</dbReference>
<evidence type="ECO:0000313" key="17">
    <source>
        <dbReference type="EMBL" id="OWQ96030.1"/>
    </source>
</evidence>
<evidence type="ECO:0000256" key="10">
    <source>
        <dbReference type="ARBA" id="ARBA00049252"/>
    </source>
</evidence>
<dbReference type="PANTHER" id="PTHR11644">
    <property type="entry name" value="CYTIDINE DEAMINASE"/>
    <property type="match status" value="1"/>
</dbReference>
<evidence type="ECO:0000256" key="6">
    <source>
        <dbReference type="ARBA" id="ARBA00022723"/>
    </source>
</evidence>
<evidence type="ECO:0000256" key="14">
    <source>
        <dbReference type="PIRSR" id="PIRSR606262-3"/>
    </source>
</evidence>
<comment type="function">
    <text evidence="2 15">This enzyme scavenges exogenous and endogenous cytidine and 2'-deoxycytidine for UMP synthesis.</text>
</comment>
<name>A0A246JSP6_9SPHN</name>
<evidence type="ECO:0000256" key="1">
    <source>
        <dbReference type="ARBA" id="ARBA00001947"/>
    </source>
</evidence>
<evidence type="ECO:0000256" key="9">
    <source>
        <dbReference type="ARBA" id="ARBA00032005"/>
    </source>
</evidence>
<comment type="cofactor">
    <cofactor evidence="1 14 15">
        <name>Zn(2+)</name>
        <dbReference type="ChEBI" id="CHEBI:29105"/>
    </cofactor>
</comment>
<comment type="catalytic activity">
    <reaction evidence="10 15">
        <text>2'-deoxycytidine + H2O + H(+) = 2'-deoxyuridine + NH4(+)</text>
        <dbReference type="Rhea" id="RHEA:13433"/>
        <dbReference type="ChEBI" id="CHEBI:15377"/>
        <dbReference type="ChEBI" id="CHEBI:15378"/>
        <dbReference type="ChEBI" id="CHEBI:15698"/>
        <dbReference type="ChEBI" id="CHEBI:16450"/>
        <dbReference type="ChEBI" id="CHEBI:28938"/>
        <dbReference type="EC" id="3.5.4.5"/>
    </reaction>
</comment>
<evidence type="ECO:0000256" key="13">
    <source>
        <dbReference type="PIRSR" id="PIRSR606262-2"/>
    </source>
</evidence>
<evidence type="ECO:0000256" key="4">
    <source>
        <dbReference type="ARBA" id="ARBA00012783"/>
    </source>
</evidence>
<evidence type="ECO:0000256" key="7">
    <source>
        <dbReference type="ARBA" id="ARBA00022801"/>
    </source>
</evidence>
<proteinExistence type="inferred from homology"/>
<dbReference type="NCBIfam" id="TIGR01354">
    <property type="entry name" value="cyt_deam_tetra"/>
    <property type="match status" value="1"/>
</dbReference>
<sequence length="148" mass="15313">MTEPRDELIAAARDAASRAYAPYSGFQVGAALLLKNGDVVTGANVENASYGLTLCAETVAVAKIVNEGWIGELAEVAIIGGRPDGDALIGTDPVNPCGRCRQILNEAAERSKTDILVHCASGDGTAVKTYKLSELLPAAFGPKDLGLV</sequence>
<dbReference type="InterPro" id="IPR050202">
    <property type="entry name" value="Cyt/Deoxycyt_deaminase"/>
</dbReference>
<gene>
    <name evidence="17" type="ORF">CDQ92_14955</name>
</gene>
<feature type="binding site" evidence="14">
    <location>
        <position position="55"/>
    </location>
    <ligand>
        <name>Zn(2+)</name>
        <dbReference type="ChEBI" id="CHEBI:29105"/>
        <note>catalytic</note>
    </ligand>
</feature>
<dbReference type="GO" id="GO:0005829">
    <property type="term" value="C:cytosol"/>
    <property type="evidence" value="ECO:0007669"/>
    <property type="project" value="TreeGrafter"/>
</dbReference>
<evidence type="ECO:0000256" key="8">
    <source>
        <dbReference type="ARBA" id="ARBA00022833"/>
    </source>
</evidence>
<feature type="domain" description="CMP/dCMP-type deaminase" evidence="16">
    <location>
        <begin position="3"/>
        <end position="143"/>
    </location>
</feature>
<dbReference type="InterPro" id="IPR006262">
    <property type="entry name" value="Cyt_deam_tetra"/>
</dbReference>